<name>A0A840YWN4_9SPHN</name>
<proteinExistence type="predicted"/>
<organism evidence="2 3">
    <name type="scientific">Stakelama sediminis</name>
    <dbReference type="NCBI Taxonomy" id="463200"/>
    <lineage>
        <taxon>Bacteria</taxon>
        <taxon>Pseudomonadati</taxon>
        <taxon>Pseudomonadota</taxon>
        <taxon>Alphaproteobacteria</taxon>
        <taxon>Sphingomonadales</taxon>
        <taxon>Sphingomonadaceae</taxon>
        <taxon>Stakelama</taxon>
    </lineage>
</organism>
<dbReference type="Proteomes" id="UP000554342">
    <property type="component" value="Unassembled WGS sequence"/>
</dbReference>
<evidence type="ECO:0000313" key="2">
    <source>
        <dbReference type="EMBL" id="MBB5718068.1"/>
    </source>
</evidence>
<dbReference type="AlphaFoldDB" id="A0A840YWN4"/>
<accession>A0A840YWN4</accession>
<dbReference type="InterPro" id="IPR047726">
    <property type="entry name" value="CsgH_dom"/>
</dbReference>
<comment type="caution">
    <text evidence="2">The sequence shown here is derived from an EMBL/GenBank/DDBJ whole genome shotgun (WGS) entry which is preliminary data.</text>
</comment>
<protein>
    <recommendedName>
        <fullName evidence="4">Curli assembly protein CsgC</fullName>
    </recommendedName>
</protein>
<sequence>MAMVPTIVFAAGLATMTMTASADDETGRPITLLVSQQQDSVELRVVGQSPEAVQAHYTLEVSGGDKSNSNRTVQRGSARLKPDQAVVLMTLKLGAAGGRHWHAVLKVEPEHGKAYELSEGR</sequence>
<dbReference type="NCBIfam" id="NF041112">
    <property type="entry name" value="chap_CsgH_alph"/>
    <property type="match status" value="1"/>
</dbReference>
<dbReference type="Gene3D" id="2.60.40.2420">
    <property type="match status" value="1"/>
</dbReference>
<feature type="chain" id="PRO_5032324239" description="Curli assembly protein CsgC" evidence="1">
    <location>
        <begin position="23"/>
        <end position="121"/>
    </location>
</feature>
<reference evidence="2 3" key="1">
    <citation type="submission" date="2020-08" db="EMBL/GenBank/DDBJ databases">
        <title>Genomic Encyclopedia of Type Strains, Phase IV (KMG-IV): sequencing the most valuable type-strain genomes for metagenomic binning, comparative biology and taxonomic classification.</title>
        <authorList>
            <person name="Goeker M."/>
        </authorList>
    </citation>
    <scope>NUCLEOTIDE SEQUENCE [LARGE SCALE GENOMIC DNA]</scope>
    <source>
        <strain evidence="2 3">DSM 27203</strain>
    </source>
</reference>
<dbReference type="RefSeq" id="WP_184001756.1">
    <property type="nucleotide sequence ID" value="NZ_BAABIF010000004.1"/>
</dbReference>
<evidence type="ECO:0008006" key="4">
    <source>
        <dbReference type="Google" id="ProtNLM"/>
    </source>
</evidence>
<feature type="signal peptide" evidence="1">
    <location>
        <begin position="1"/>
        <end position="22"/>
    </location>
</feature>
<gene>
    <name evidence="2" type="ORF">FHR23_000975</name>
</gene>
<evidence type="ECO:0000313" key="3">
    <source>
        <dbReference type="Proteomes" id="UP000554342"/>
    </source>
</evidence>
<dbReference type="InterPro" id="IPR053722">
    <property type="entry name" value="Curli_assembly_CsgC/AgfC"/>
</dbReference>
<keyword evidence="3" id="KW-1185">Reference proteome</keyword>
<dbReference type="EMBL" id="JACIJI010000001">
    <property type="protein sequence ID" value="MBB5718068.1"/>
    <property type="molecule type" value="Genomic_DNA"/>
</dbReference>
<keyword evidence="1" id="KW-0732">Signal</keyword>
<evidence type="ECO:0000256" key="1">
    <source>
        <dbReference type="SAM" id="SignalP"/>
    </source>
</evidence>